<keyword evidence="2" id="KW-1185">Reference proteome</keyword>
<accession>A0A5E4NJJ2</accession>
<evidence type="ECO:0000313" key="1">
    <source>
        <dbReference type="EMBL" id="VVC42779.1"/>
    </source>
</evidence>
<evidence type="ECO:0000313" key="2">
    <source>
        <dbReference type="Proteomes" id="UP000325440"/>
    </source>
</evidence>
<proteinExistence type="predicted"/>
<dbReference type="Proteomes" id="UP000325440">
    <property type="component" value="Unassembled WGS sequence"/>
</dbReference>
<protein>
    <submittedName>
        <fullName evidence="1">Uncharacterized protein</fullName>
    </submittedName>
</protein>
<dbReference type="AlphaFoldDB" id="A0A5E4NJJ2"/>
<dbReference type="EMBL" id="CABPRJ010001995">
    <property type="protein sequence ID" value="VVC42779.1"/>
    <property type="molecule type" value="Genomic_DNA"/>
</dbReference>
<gene>
    <name evidence="1" type="ORF">CINCED_3A024747</name>
</gene>
<sequence>DVDRIYNSTLDSNTRGKNKTTPRKCKGFKTCIRSPYTSQCSTDIKDCENKRIPKLHEARTKLKKSLCKFRVVIAAALRNLLIDTHKPCSKNIQAINCCADMLQIVDCSMLKTANPCVTIDELVEMNKHRLLLQKNFDERIRVHCKPEKSENCILKYLACFCCFGNSNFQRR</sequence>
<reference evidence="1 2" key="1">
    <citation type="submission" date="2019-08" db="EMBL/GenBank/DDBJ databases">
        <authorList>
            <person name="Alioto T."/>
            <person name="Alioto T."/>
            <person name="Gomez Garrido J."/>
        </authorList>
    </citation>
    <scope>NUCLEOTIDE SEQUENCE [LARGE SCALE GENOMIC DNA]</scope>
</reference>
<feature type="non-terminal residue" evidence="1">
    <location>
        <position position="1"/>
    </location>
</feature>
<organism evidence="1 2">
    <name type="scientific">Cinara cedri</name>
    <dbReference type="NCBI Taxonomy" id="506608"/>
    <lineage>
        <taxon>Eukaryota</taxon>
        <taxon>Metazoa</taxon>
        <taxon>Ecdysozoa</taxon>
        <taxon>Arthropoda</taxon>
        <taxon>Hexapoda</taxon>
        <taxon>Insecta</taxon>
        <taxon>Pterygota</taxon>
        <taxon>Neoptera</taxon>
        <taxon>Paraneoptera</taxon>
        <taxon>Hemiptera</taxon>
        <taxon>Sternorrhyncha</taxon>
        <taxon>Aphidomorpha</taxon>
        <taxon>Aphidoidea</taxon>
        <taxon>Aphididae</taxon>
        <taxon>Lachninae</taxon>
        <taxon>Cinara</taxon>
    </lineage>
</organism>
<name>A0A5E4NJJ2_9HEMI</name>